<sequence length="219" mass="23568">MASFFGVVGTLLSLVAFGYALSCMDCRSADEKQCIGPTLTCAHGFVCKAEKITFKGHCNVTGSYVKTCAPINQCALKGIARFPKGMNLKMSTSCCTTNNCNPDQPTFPAAVLKHNGIECPFCMSEGSDCYSSENMPCTGNETMCIYQTADITVGKSLERKAFRGCATQSICNLIRLSYGSNGIHTDIKISCTSGTKGLQNGFYILAIICPFLLKLFENV</sequence>
<reference evidence="5" key="1">
    <citation type="thesis" date="2020" institute="ProQuest LLC" country="789 East Eisenhower Parkway, Ann Arbor, MI, USA">
        <title>Comparative Genomics and Chromosome Evolution.</title>
        <authorList>
            <person name="Mudd A.B."/>
        </authorList>
    </citation>
    <scope>NUCLEOTIDE SEQUENCE</scope>
    <source>
        <strain evidence="5">1538</strain>
        <tissue evidence="5">Blood</tissue>
    </source>
</reference>
<dbReference type="AlphaFoldDB" id="A0AAV2ZN45"/>
<evidence type="ECO:0000256" key="1">
    <source>
        <dbReference type="ARBA" id="ARBA00004613"/>
    </source>
</evidence>
<protein>
    <recommendedName>
        <fullName evidence="4">UPAR/Ly6 domain-containing protein</fullName>
    </recommendedName>
</protein>
<feature type="signal peptide" evidence="3">
    <location>
        <begin position="1"/>
        <end position="20"/>
    </location>
</feature>
<gene>
    <name evidence="5" type="ORF">GDO54_003248</name>
</gene>
<keyword evidence="6" id="KW-1185">Reference proteome</keyword>
<dbReference type="EMBL" id="DYDO01000011">
    <property type="protein sequence ID" value="DBA15784.1"/>
    <property type="molecule type" value="Genomic_DNA"/>
</dbReference>
<proteinExistence type="predicted"/>
<name>A0AAV2ZN45_PYXAD</name>
<dbReference type="GO" id="GO:0005576">
    <property type="term" value="C:extracellular region"/>
    <property type="evidence" value="ECO:0007669"/>
    <property type="project" value="UniProtKB-SubCell"/>
</dbReference>
<dbReference type="Proteomes" id="UP001181693">
    <property type="component" value="Unassembled WGS sequence"/>
</dbReference>
<feature type="chain" id="PRO_5044022227" description="UPAR/Ly6 domain-containing protein" evidence="3">
    <location>
        <begin position="21"/>
        <end position="219"/>
    </location>
</feature>
<evidence type="ECO:0000313" key="5">
    <source>
        <dbReference type="EMBL" id="DBA15784.1"/>
    </source>
</evidence>
<feature type="domain" description="UPAR/Ly6" evidence="4">
    <location>
        <begin position="20"/>
        <end position="102"/>
    </location>
</feature>
<dbReference type="PANTHER" id="PTHR20914">
    <property type="entry name" value="LY6/PLAUR DOMAIN-CONTAINING PROTEIN 8"/>
    <property type="match status" value="1"/>
</dbReference>
<evidence type="ECO:0000256" key="2">
    <source>
        <dbReference type="ARBA" id="ARBA00022525"/>
    </source>
</evidence>
<accession>A0AAV2ZN45</accession>
<organism evidence="5 6">
    <name type="scientific">Pyxicephalus adspersus</name>
    <name type="common">African bullfrog</name>
    <dbReference type="NCBI Taxonomy" id="30357"/>
    <lineage>
        <taxon>Eukaryota</taxon>
        <taxon>Metazoa</taxon>
        <taxon>Chordata</taxon>
        <taxon>Craniata</taxon>
        <taxon>Vertebrata</taxon>
        <taxon>Euteleostomi</taxon>
        <taxon>Amphibia</taxon>
        <taxon>Batrachia</taxon>
        <taxon>Anura</taxon>
        <taxon>Neobatrachia</taxon>
        <taxon>Ranoidea</taxon>
        <taxon>Pyxicephalidae</taxon>
        <taxon>Pyxicephalinae</taxon>
        <taxon>Pyxicephalus</taxon>
    </lineage>
</organism>
<evidence type="ECO:0000256" key="3">
    <source>
        <dbReference type="SAM" id="SignalP"/>
    </source>
</evidence>
<dbReference type="SUPFAM" id="SSF57302">
    <property type="entry name" value="Snake toxin-like"/>
    <property type="match status" value="2"/>
</dbReference>
<keyword evidence="3" id="KW-0732">Signal</keyword>
<dbReference type="InterPro" id="IPR045860">
    <property type="entry name" value="Snake_toxin-like_sf"/>
</dbReference>
<comment type="subcellular location">
    <subcellularLocation>
        <location evidence="1">Secreted</location>
    </subcellularLocation>
</comment>
<dbReference type="PANTHER" id="PTHR20914:SF25">
    <property type="entry name" value="PHOSPHOLIPASE A2 INHIBITOR AND LY6_PLAUR DOMAIN-CONTAINING PROTEIN"/>
    <property type="match status" value="1"/>
</dbReference>
<evidence type="ECO:0000313" key="6">
    <source>
        <dbReference type="Proteomes" id="UP001181693"/>
    </source>
</evidence>
<keyword evidence="2" id="KW-0964">Secreted</keyword>
<evidence type="ECO:0000259" key="4">
    <source>
        <dbReference type="Pfam" id="PF00021"/>
    </source>
</evidence>
<dbReference type="InterPro" id="IPR016054">
    <property type="entry name" value="LY6_UPA_recep-like"/>
</dbReference>
<comment type="caution">
    <text evidence="5">The sequence shown here is derived from an EMBL/GenBank/DDBJ whole genome shotgun (WGS) entry which is preliminary data.</text>
</comment>
<feature type="domain" description="UPAR/Ly6" evidence="4">
    <location>
        <begin position="116"/>
        <end position="192"/>
    </location>
</feature>
<dbReference type="CDD" id="cd23572">
    <property type="entry name" value="TFP_LU_ECD_PINLYP_rpt2"/>
    <property type="match status" value="1"/>
</dbReference>
<dbReference type="Gene3D" id="2.10.60.10">
    <property type="entry name" value="CD59"/>
    <property type="match status" value="1"/>
</dbReference>
<dbReference type="InterPro" id="IPR050918">
    <property type="entry name" value="CNF-like_PLA2_Inhibitor"/>
</dbReference>
<dbReference type="Pfam" id="PF00021">
    <property type="entry name" value="UPAR_LY6"/>
    <property type="match status" value="2"/>
</dbReference>